<evidence type="ECO:0000256" key="1">
    <source>
        <dbReference type="SAM" id="MobiDB-lite"/>
    </source>
</evidence>
<accession>A0ABX4DGY9</accession>
<sequence length="63" mass="7489">MFPPLRVFISIVRNKTEKNDCRRPETEYIAHFSRQGYSPIFSPRHKMGKETEQFANKEGERTT</sequence>
<proteinExistence type="predicted"/>
<evidence type="ECO:0000313" key="2">
    <source>
        <dbReference type="EMBL" id="OXB88197.1"/>
    </source>
</evidence>
<dbReference type="Proteomes" id="UP000198364">
    <property type="component" value="Unassembled WGS sequence"/>
</dbReference>
<feature type="compositionally biased region" description="Basic and acidic residues" evidence="1">
    <location>
        <begin position="48"/>
        <end position="63"/>
    </location>
</feature>
<reference evidence="2 3" key="1">
    <citation type="submission" date="2017-05" db="EMBL/GenBank/DDBJ databases">
        <title>The genome sequence of Geobacillus uzenensis BGSC 92A1.</title>
        <authorList>
            <person name="Ramaloko W.T."/>
            <person name="Koen N."/>
            <person name="Polliack S."/>
            <person name="Aliyu H."/>
            <person name="Lebre P."/>
            <person name="Mohr T."/>
            <person name="Oswald F."/>
            <person name="Zwick M."/>
            <person name="Neumann A."/>
            <person name="Syldatk C."/>
            <person name="Cowan D."/>
            <person name="De Maayer P."/>
        </authorList>
    </citation>
    <scope>NUCLEOTIDE SEQUENCE [LARGE SCALE GENOMIC DNA]</scope>
    <source>
        <strain evidence="2 3">BGSC 92A1</strain>
    </source>
</reference>
<feature type="region of interest" description="Disordered" evidence="1">
    <location>
        <begin position="39"/>
        <end position="63"/>
    </location>
</feature>
<gene>
    <name evidence="2" type="ORF">B9L21_10050</name>
</gene>
<name>A0ABX4DGY9_9BACL</name>
<keyword evidence="3" id="KW-1185">Reference proteome</keyword>
<organism evidence="2 3">
    <name type="scientific">Geobacillus uzenensis</name>
    <dbReference type="NCBI Taxonomy" id="129339"/>
    <lineage>
        <taxon>Bacteria</taxon>
        <taxon>Bacillati</taxon>
        <taxon>Bacillota</taxon>
        <taxon>Bacilli</taxon>
        <taxon>Bacillales</taxon>
        <taxon>Anoxybacillaceae</taxon>
        <taxon>Geobacillus</taxon>
    </lineage>
</organism>
<evidence type="ECO:0000313" key="3">
    <source>
        <dbReference type="Proteomes" id="UP000198364"/>
    </source>
</evidence>
<protein>
    <submittedName>
        <fullName evidence="2">Uncharacterized protein</fullName>
    </submittedName>
</protein>
<dbReference type="EMBL" id="NEWL01000006">
    <property type="protein sequence ID" value="OXB88197.1"/>
    <property type="molecule type" value="Genomic_DNA"/>
</dbReference>
<comment type="caution">
    <text evidence="2">The sequence shown here is derived from an EMBL/GenBank/DDBJ whole genome shotgun (WGS) entry which is preliminary data.</text>
</comment>